<comment type="caution">
    <text evidence="1">The sequence shown here is derived from an EMBL/GenBank/DDBJ whole genome shotgun (WGS) entry which is preliminary data.</text>
</comment>
<protein>
    <submittedName>
        <fullName evidence="1">Uncharacterized protein</fullName>
    </submittedName>
</protein>
<dbReference type="AlphaFoldDB" id="A0A371GRE9"/>
<evidence type="ECO:0000313" key="1">
    <source>
        <dbReference type="EMBL" id="RDX93124.1"/>
    </source>
</evidence>
<dbReference type="Proteomes" id="UP000257109">
    <property type="component" value="Unassembled WGS sequence"/>
</dbReference>
<keyword evidence="2" id="KW-1185">Reference proteome</keyword>
<proteinExistence type="predicted"/>
<dbReference type="EMBL" id="QJKJ01004697">
    <property type="protein sequence ID" value="RDX93124.1"/>
    <property type="molecule type" value="Genomic_DNA"/>
</dbReference>
<evidence type="ECO:0000313" key="2">
    <source>
        <dbReference type="Proteomes" id="UP000257109"/>
    </source>
</evidence>
<gene>
    <name evidence="1" type="ORF">CR513_24663</name>
</gene>
<feature type="non-terminal residue" evidence="1">
    <location>
        <position position="1"/>
    </location>
</feature>
<accession>A0A371GRE9</accession>
<sequence length="115" mass="13781">MNKKNDLMNEFPTSTFLQGNLDYERREWAQRIFKDKCEGGYNQRVKNLTICVENVIIHLQSQHKSSYIDNVDQIHIREHLYILLEPPPLIIPLLKQVEFFDIVKIKYVRIDHTLK</sequence>
<name>A0A371GRE9_MUCPR</name>
<organism evidence="1 2">
    <name type="scientific">Mucuna pruriens</name>
    <name type="common">Velvet bean</name>
    <name type="synonym">Dolichos pruriens</name>
    <dbReference type="NCBI Taxonomy" id="157652"/>
    <lineage>
        <taxon>Eukaryota</taxon>
        <taxon>Viridiplantae</taxon>
        <taxon>Streptophyta</taxon>
        <taxon>Embryophyta</taxon>
        <taxon>Tracheophyta</taxon>
        <taxon>Spermatophyta</taxon>
        <taxon>Magnoliopsida</taxon>
        <taxon>eudicotyledons</taxon>
        <taxon>Gunneridae</taxon>
        <taxon>Pentapetalae</taxon>
        <taxon>rosids</taxon>
        <taxon>fabids</taxon>
        <taxon>Fabales</taxon>
        <taxon>Fabaceae</taxon>
        <taxon>Papilionoideae</taxon>
        <taxon>50 kb inversion clade</taxon>
        <taxon>NPAAA clade</taxon>
        <taxon>indigoferoid/millettioid clade</taxon>
        <taxon>Phaseoleae</taxon>
        <taxon>Mucuna</taxon>
    </lineage>
</organism>
<reference evidence="1" key="1">
    <citation type="submission" date="2018-05" db="EMBL/GenBank/DDBJ databases">
        <title>Draft genome of Mucuna pruriens seed.</title>
        <authorList>
            <person name="Nnadi N.E."/>
            <person name="Vos R."/>
            <person name="Hasami M.H."/>
            <person name="Devisetty U.K."/>
            <person name="Aguiy J.C."/>
        </authorList>
    </citation>
    <scope>NUCLEOTIDE SEQUENCE [LARGE SCALE GENOMIC DNA]</scope>
    <source>
        <strain evidence="1">JCA_2017</strain>
    </source>
</reference>